<name>A0A835GK33_SPOEX</name>
<dbReference type="InterPro" id="IPR015955">
    <property type="entry name" value="Lactate_DH/Glyco_Ohase_4_C"/>
</dbReference>
<keyword evidence="3" id="KW-0816">Tricarboxylic acid cycle</keyword>
<dbReference type="InterPro" id="IPR001236">
    <property type="entry name" value="Lactate/malate_DH_N"/>
</dbReference>
<protein>
    <recommendedName>
        <fullName evidence="2">Malate dehydrogenase, mitochondrial</fullName>
        <ecNumber evidence="1">1.1.1.37</ecNumber>
    </recommendedName>
</protein>
<dbReference type="AlphaFoldDB" id="A0A835GK33"/>
<evidence type="ECO:0000259" key="6">
    <source>
        <dbReference type="Pfam" id="PF00056"/>
    </source>
</evidence>
<dbReference type="Pfam" id="PF00056">
    <property type="entry name" value="Ldh_1_N"/>
    <property type="match status" value="1"/>
</dbReference>
<evidence type="ECO:0000256" key="3">
    <source>
        <dbReference type="ARBA" id="ARBA00022532"/>
    </source>
</evidence>
<comment type="caution">
    <text evidence="7">The sequence shown here is derived from an EMBL/GenBank/DDBJ whole genome shotgun (WGS) entry which is preliminary data.</text>
</comment>
<evidence type="ECO:0000256" key="1">
    <source>
        <dbReference type="ARBA" id="ARBA00012995"/>
    </source>
</evidence>
<dbReference type="SUPFAM" id="SSF56327">
    <property type="entry name" value="LDH C-terminal domain-like"/>
    <property type="match status" value="1"/>
</dbReference>
<reference evidence="7" key="1">
    <citation type="submission" date="2020-08" db="EMBL/GenBank/DDBJ databases">
        <title>Spodoptera exigua strain:BAW_Kor-Di-RS1 Genome sequencing and assembly.</title>
        <authorList>
            <person name="Kim J."/>
            <person name="Nam H.Y."/>
            <person name="Kwon M."/>
            <person name="Choi J.H."/>
            <person name="Cho S.R."/>
            <person name="Kim G.-H."/>
        </authorList>
    </citation>
    <scope>NUCLEOTIDE SEQUENCE</scope>
    <source>
        <strain evidence="7">BAW_Kor-Di-RS1</strain>
        <tissue evidence="7">Whole-body</tissue>
    </source>
</reference>
<dbReference type="EC" id="1.1.1.37" evidence="1"/>
<dbReference type="GO" id="GO:0030060">
    <property type="term" value="F:L-malate dehydrogenase (NAD+) activity"/>
    <property type="evidence" value="ECO:0007669"/>
    <property type="project" value="UniProtKB-EC"/>
</dbReference>
<dbReference type="EMBL" id="JACKWZ010000042">
    <property type="protein sequence ID" value="KAF9419526.1"/>
    <property type="molecule type" value="Genomic_DNA"/>
</dbReference>
<dbReference type="Proteomes" id="UP000648187">
    <property type="component" value="Unassembled WGS sequence"/>
</dbReference>
<evidence type="ECO:0000313" key="7">
    <source>
        <dbReference type="EMBL" id="KAF9419526.1"/>
    </source>
</evidence>
<dbReference type="Gene3D" id="3.40.50.720">
    <property type="entry name" value="NAD(P)-binding Rossmann-like Domain"/>
    <property type="match status" value="1"/>
</dbReference>
<evidence type="ECO:0000256" key="2">
    <source>
        <dbReference type="ARBA" id="ARBA00016075"/>
    </source>
</evidence>
<gene>
    <name evidence="7" type="ORF">HW555_004026</name>
</gene>
<dbReference type="GO" id="GO:0006099">
    <property type="term" value="P:tricarboxylic acid cycle"/>
    <property type="evidence" value="ECO:0007669"/>
    <property type="project" value="UniProtKB-KW"/>
</dbReference>
<dbReference type="PANTHER" id="PTHR11540:SF16">
    <property type="entry name" value="MALATE DEHYDROGENASE, MITOCHONDRIAL"/>
    <property type="match status" value="1"/>
</dbReference>
<keyword evidence="8" id="KW-1185">Reference proteome</keyword>
<evidence type="ECO:0000256" key="4">
    <source>
        <dbReference type="ARBA" id="ARBA00023002"/>
    </source>
</evidence>
<organism evidence="7 8">
    <name type="scientific">Spodoptera exigua</name>
    <name type="common">Beet armyworm</name>
    <name type="synonym">Noctua fulgens</name>
    <dbReference type="NCBI Taxonomy" id="7107"/>
    <lineage>
        <taxon>Eukaryota</taxon>
        <taxon>Metazoa</taxon>
        <taxon>Ecdysozoa</taxon>
        <taxon>Arthropoda</taxon>
        <taxon>Hexapoda</taxon>
        <taxon>Insecta</taxon>
        <taxon>Pterygota</taxon>
        <taxon>Neoptera</taxon>
        <taxon>Endopterygota</taxon>
        <taxon>Lepidoptera</taxon>
        <taxon>Glossata</taxon>
        <taxon>Ditrysia</taxon>
        <taxon>Noctuoidea</taxon>
        <taxon>Noctuidae</taxon>
        <taxon>Amphipyrinae</taxon>
        <taxon>Spodoptera</taxon>
    </lineage>
</organism>
<proteinExistence type="predicted"/>
<sequence length="609" mass="68810">MEKKSKTSVVDVRSSDWVWFHYTRYGDHNGFPMSQRFPGNSSRRPMSRTREFWSHIVSSSRILNCQAESILRRCYAKRVKGDGCSRAHVDIPPPVDPICPQPCERRKKKKEGILHKIKLKVIEGGTNFGTPFRRLECKGRDVCLKESVKALPEPKKTIPPMPEPRPGVQVSVLGADTAIGQYVALLLKQCSCIKKLRLYEAKDSQGCNRDLCSVVQDLQHINTNCVVQAFSCACYELERCLQNSDIVLMLESGYVNVDMPFEKRFLYQAPIVKFYADAIANECPKAFIIVCASPIDCMVPLIAETLKETGWYDPNKLLGSLAVPEMRASTLAARALCLEPRYTRVPCVGGTEGDTLVPLFSKAVEYFDFAQHNAEMMTEAVRNAPLAVSRCDGPCLRVGDLGEAHALAGLVTSVAHALLCHDIPRVTGFVETDLGQIISPARFVASDVLLDHKGICKKMSFPPKLNPFELNLLDVSLSEVMSHYEMAMEWYLDNLVNVTPNMVMQKKFQTPKQFERLDDCAEFLVYLATDLLLNHKGVCKRLNFPPRLNSYELSLLDKSLSKVMSRYDLVMDWYDSNIENMTSHMIMKKEFSSPRRLERLEDCTKHLAE</sequence>
<dbReference type="PANTHER" id="PTHR11540">
    <property type="entry name" value="MALATE AND LACTATE DEHYDROGENASE"/>
    <property type="match status" value="1"/>
</dbReference>
<dbReference type="GO" id="GO:0005739">
    <property type="term" value="C:mitochondrion"/>
    <property type="evidence" value="ECO:0007669"/>
    <property type="project" value="TreeGrafter"/>
</dbReference>
<evidence type="ECO:0000313" key="8">
    <source>
        <dbReference type="Proteomes" id="UP000648187"/>
    </source>
</evidence>
<keyword evidence="5" id="KW-0520">NAD</keyword>
<dbReference type="SUPFAM" id="SSF51735">
    <property type="entry name" value="NAD(P)-binding Rossmann-fold domains"/>
    <property type="match status" value="1"/>
</dbReference>
<accession>A0A835GK33</accession>
<evidence type="ECO:0000256" key="5">
    <source>
        <dbReference type="ARBA" id="ARBA00023027"/>
    </source>
</evidence>
<keyword evidence="4" id="KW-0560">Oxidoreductase</keyword>
<feature type="domain" description="Lactate/malate dehydrogenase N-terminal" evidence="6">
    <location>
        <begin position="169"/>
        <end position="319"/>
    </location>
</feature>
<dbReference type="Gene3D" id="3.90.110.10">
    <property type="entry name" value="Lactate dehydrogenase/glycoside hydrolase, family 4, C-terminal"/>
    <property type="match status" value="1"/>
</dbReference>
<dbReference type="InterPro" id="IPR036291">
    <property type="entry name" value="NAD(P)-bd_dom_sf"/>
</dbReference>